<organism evidence="7 8">
    <name type="scientific">Hyaloperonospora arabidopsidis (strain Emoy2)</name>
    <name type="common">Downy mildew agent</name>
    <name type="synonym">Peronospora arabidopsidis</name>
    <dbReference type="NCBI Taxonomy" id="559515"/>
    <lineage>
        <taxon>Eukaryota</taxon>
        <taxon>Sar</taxon>
        <taxon>Stramenopiles</taxon>
        <taxon>Oomycota</taxon>
        <taxon>Peronosporomycetes</taxon>
        <taxon>Peronosporales</taxon>
        <taxon>Peronosporaceae</taxon>
        <taxon>Hyaloperonospora</taxon>
    </lineage>
</organism>
<dbReference type="AlphaFoldDB" id="M4BKZ5"/>
<feature type="domain" description="G" evidence="6">
    <location>
        <begin position="336"/>
        <end position="396"/>
    </location>
</feature>
<feature type="compositionally biased region" description="Basic residues" evidence="5">
    <location>
        <begin position="568"/>
        <end position="583"/>
    </location>
</feature>
<dbReference type="CDD" id="cd01857">
    <property type="entry name" value="HSR1_MMR1"/>
    <property type="match status" value="1"/>
</dbReference>
<evidence type="ECO:0000256" key="4">
    <source>
        <dbReference type="ARBA" id="ARBA00023134"/>
    </source>
</evidence>
<dbReference type="InterPro" id="IPR006073">
    <property type="entry name" value="GTP-bd"/>
</dbReference>
<evidence type="ECO:0000313" key="8">
    <source>
        <dbReference type="Proteomes" id="UP000011713"/>
    </source>
</evidence>
<dbReference type="eggNOG" id="KOG1424">
    <property type="taxonomic scope" value="Eukaryota"/>
</dbReference>
<reference evidence="7" key="2">
    <citation type="submission" date="2015-06" db="UniProtKB">
        <authorList>
            <consortium name="EnsemblProtists"/>
        </authorList>
    </citation>
    <scope>IDENTIFICATION</scope>
    <source>
        <strain evidence="7">Emoy2</strain>
    </source>
</reference>
<accession>M4BKZ5</accession>
<sequence length="613" mass="67794">MGRTGAKVKKGGLGNALLRTQKKTSAINVKDVTSSAGKHVSERDGGDASVALASYLEGSSLVRYYKAAPLAIAIDDFLASAVLSNREFTAVKESIVLMDEADTGLQLVECRDGPSGTHRRRLRSSIAWRRRVFLSGVVILPSLTTAILSRLEASSDHLEVTPFEKNLEVWRQLWHVRERSDVIVQIVDARNPLFYRSTDLDAYAKEGETSRRTLLIVNKSDFLNDCQRTTWGDYFTAENISFVFFSAKEAQDEIDEEAKSLRQSQRNAESHNEYDQDQVVPAEAPQATEEEVVNNEETSPYPVLSRVDLLEYLTHIATEVLDEVGVRVKDKGLIKFGMVGFPNVGKSSVINALLGASTYSHKTQRVAVGATPGKTKHFQTMILSDKIMLCDCPGLVFPSFVNSKAEMCCCGVLPLSQLRDHVSPCQLLCHRIPKRVLERTYGIKIPTSKTAKETDPVGIYALLESYARNRGYTTTGKGGPDTSRAARDILRHYVNGRLLYCHPPPNVSDPSTFDIHVLAEAQFPDLTELSVEEITEDGVDEETSPSTDSTDGKEDLDFDTIVEDKSIVSKRLKKHGRKGRKGRDKNPYEDSDLPGGGSGVHMNSGGKKKNRRP</sequence>
<dbReference type="InParanoid" id="M4BKZ5"/>
<dbReference type="GO" id="GO:0005829">
    <property type="term" value="C:cytosol"/>
    <property type="evidence" value="ECO:0007669"/>
    <property type="project" value="TreeGrafter"/>
</dbReference>
<evidence type="ECO:0000256" key="1">
    <source>
        <dbReference type="ARBA" id="ARBA00022490"/>
    </source>
</evidence>
<feature type="region of interest" description="Disordered" evidence="5">
    <location>
        <begin position="255"/>
        <end position="299"/>
    </location>
</feature>
<keyword evidence="1" id="KW-0963">Cytoplasm</keyword>
<feature type="region of interest" description="Disordered" evidence="5">
    <location>
        <begin position="535"/>
        <end position="613"/>
    </location>
</feature>
<evidence type="ECO:0000313" key="7">
    <source>
        <dbReference type="EnsemblProtists" id="HpaP807080"/>
    </source>
</evidence>
<evidence type="ECO:0000256" key="2">
    <source>
        <dbReference type="ARBA" id="ARBA00022741"/>
    </source>
</evidence>
<evidence type="ECO:0000256" key="3">
    <source>
        <dbReference type="ARBA" id="ARBA00022801"/>
    </source>
</evidence>
<dbReference type="HOGENOM" id="CLU_011072_2_0_1"/>
<dbReference type="PANTHER" id="PTHR45709">
    <property type="entry name" value="LARGE SUBUNIT GTPASE 1 HOMOLOG-RELATED"/>
    <property type="match status" value="1"/>
</dbReference>
<dbReference type="VEuPathDB" id="FungiDB:HpaG807080"/>
<dbReference type="EnsemblProtists" id="HpaT807080">
    <property type="protein sequence ID" value="HpaP807080"/>
    <property type="gene ID" value="HpaG807080"/>
</dbReference>
<keyword evidence="8" id="KW-1185">Reference proteome</keyword>
<evidence type="ECO:0000259" key="6">
    <source>
        <dbReference type="Pfam" id="PF01926"/>
    </source>
</evidence>
<keyword evidence="2" id="KW-0547">Nucleotide-binding</keyword>
<dbReference type="PANTHER" id="PTHR45709:SF2">
    <property type="entry name" value="LARGE SUBUNIT GTPASE 1 HOMOLOG"/>
    <property type="match status" value="1"/>
</dbReference>
<dbReference type="GO" id="GO:0005525">
    <property type="term" value="F:GTP binding"/>
    <property type="evidence" value="ECO:0007669"/>
    <property type="project" value="UniProtKB-KW"/>
</dbReference>
<dbReference type="Gene3D" id="3.40.50.300">
    <property type="entry name" value="P-loop containing nucleotide triphosphate hydrolases"/>
    <property type="match status" value="1"/>
</dbReference>
<dbReference type="Pfam" id="PF01926">
    <property type="entry name" value="MMR_HSR1"/>
    <property type="match status" value="1"/>
</dbReference>
<proteinExistence type="predicted"/>
<dbReference type="OMA" id="IHEDQVI"/>
<dbReference type="InterPro" id="IPR027417">
    <property type="entry name" value="P-loop_NTPase"/>
</dbReference>
<evidence type="ECO:0000256" key="5">
    <source>
        <dbReference type="SAM" id="MobiDB-lite"/>
    </source>
</evidence>
<dbReference type="InterPro" id="IPR043358">
    <property type="entry name" value="GNL1-like"/>
</dbReference>
<dbReference type="SUPFAM" id="SSF52540">
    <property type="entry name" value="P-loop containing nucleoside triphosphate hydrolases"/>
    <property type="match status" value="1"/>
</dbReference>
<dbReference type="Proteomes" id="UP000011713">
    <property type="component" value="Unassembled WGS sequence"/>
</dbReference>
<reference evidence="8" key="1">
    <citation type="journal article" date="2010" name="Science">
        <title>Signatures of adaptation to obligate biotrophy in the Hyaloperonospora arabidopsidis genome.</title>
        <authorList>
            <person name="Baxter L."/>
            <person name="Tripathy S."/>
            <person name="Ishaque N."/>
            <person name="Boot N."/>
            <person name="Cabral A."/>
            <person name="Kemen E."/>
            <person name="Thines M."/>
            <person name="Ah-Fong A."/>
            <person name="Anderson R."/>
            <person name="Badejoko W."/>
            <person name="Bittner-Eddy P."/>
            <person name="Boore J.L."/>
            <person name="Chibucos M.C."/>
            <person name="Coates M."/>
            <person name="Dehal P."/>
            <person name="Delehaunty K."/>
            <person name="Dong S."/>
            <person name="Downton P."/>
            <person name="Dumas B."/>
            <person name="Fabro G."/>
            <person name="Fronick C."/>
            <person name="Fuerstenberg S.I."/>
            <person name="Fulton L."/>
            <person name="Gaulin E."/>
            <person name="Govers F."/>
            <person name="Hughes L."/>
            <person name="Humphray S."/>
            <person name="Jiang R.H."/>
            <person name="Judelson H."/>
            <person name="Kamoun S."/>
            <person name="Kyung K."/>
            <person name="Meijer H."/>
            <person name="Minx P."/>
            <person name="Morris P."/>
            <person name="Nelson J."/>
            <person name="Phuntumart V."/>
            <person name="Qutob D."/>
            <person name="Rehmany A."/>
            <person name="Rougon-Cardoso A."/>
            <person name="Ryden P."/>
            <person name="Torto-Alalibo T."/>
            <person name="Studholme D."/>
            <person name="Wang Y."/>
            <person name="Win J."/>
            <person name="Wood J."/>
            <person name="Clifton S.W."/>
            <person name="Rogers J."/>
            <person name="Van den Ackerveken G."/>
            <person name="Jones J.D."/>
            <person name="McDowell J.M."/>
            <person name="Beynon J."/>
            <person name="Tyler B.M."/>
        </authorList>
    </citation>
    <scope>NUCLEOTIDE SEQUENCE [LARGE SCALE GENOMIC DNA]</scope>
    <source>
        <strain evidence="8">Emoy2</strain>
    </source>
</reference>
<dbReference type="GO" id="GO:0003924">
    <property type="term" value="F:GTPase activity"/>
    <property type="evidence" value="ECO:0007669"/>
    <property type="project" value="InterPro"/>
</dbReference>
<keyword evidence="3" id="KW-0378">Hydrolase</keyword>
<protein>
    <recommendedName>
        <fullName evidence="6">G domain-containing protein</fullName>
    </recommendedName>
</protein>
<dbReference type="STRING" id="559515.M4BKZ5"/>
<dbReference type="EMBL" id="JH598368">
    <property type="status" value="NOT_ANNOTATED_CDS"/>
    <property type="molecule type" value="Genomic_DNA"/>
</dbReference>
<keyword evidence="4" id="KW-0342">GTP-binding</keyword>
<name>M4BKZ5_HYAAE</name>